<dbReference type="CDD" id="cd00130">
    <property type="entry name" value="PAS"/>
    <property type="match status" value="1"/>
</dbReference>
<evidence type="ECO:0000256" key="1">
    <source>
        <dbReference type="ARBA" id="ARBA00022741"/>
    </source>
</evidence>
<dbReference type="PROSITE" id="PS00675">
    <property type="entry name" value="SIGMA54_INTERACT_1"/>
    <property type="match status" value="1"/>
</dbReference>
<dbReference type="Pfam" id="PF00989">
    <property type="entry name" value="PAS"/>
    <property type="match status" value="1"/>
</dbReference>
<evidence type="ECO:0000313" key="7">
    <source>
        <dbReference type="EMBL" id="GAA0730063.1"/>
    </source>
</evidence>
<proteinExistence type="predicted"/>
<dbReference type="PRINTS" id="PR01590">
    <property type="entry name" value="HTHFIS"/>
</dbReference>
<dbReference type="InterPro" id="IPR002197">
    <property type="entry name" value="HTH_Fis"/>
</dbReference>
<dbReference type="InterPro" id="IPR025662">
    <property type="entry name" value="Sigma_54_int_dom_ATP-bd_1"/>
</dbReference>
<dbReference type="SMART" id="SM00382">
    <property type="entry name" value="AAA"/>
    <property type="match status" value="1"/>
</dbReference>
<dbReference type="PROSITE" id="PS00676">
    <property type="entry name" value="SIGMA54_INTERACT_2"/>
    <property type="match status" value="1"/>
</dbReference>
<feature type="domain" description="PAS" evidence="6">
    <location>
        <begin position="109"/>
        <end position="160"/>
    </location>
</feature>
<dbReference type="PROSITE" id="PS50045">
    <property type="entry name" value="SIGMA54_INTERACT_4"/>
    <property type="match status" value="1"/>
</dbReference>
<dbReference type="EMBL" id="BAAACF010000012">
    <property type="protein sequence ID" value="GAA0730063.1"/>
    <property type="molecule type" value="Genomic_DNA"/>
</dbReference>
<dbReference type="InterPro" id="IPR001611">
    <property type="entry name" value="Leu-rich_rpt"/>
</dbReference>
<evidence type="ECO:0000256" key="2">
    <source>
        <dbReference type="ARBA" id="ARBA00022840"/>
    </source>
</evidence>
<dbReference type="InterPro" id="IPR002078">
    <property type="entry name" value="Sigma_54_int"/>
</dbReference>
<organism evidence="7 8">
    <name type="scientific">Clostridium malenominatum</name>
    <dbReference type="NCBI Taxonomy" id="1539"/>
    <lineage>
        <taxon>Bacteria</taxon>
        <taxon>Bacillati</taxon>
        <taxon>Bacillota</taxon>
        <taxon>Clostridia</taxon>
        <taxon>Eubacteriales</taxon>
        <taxon>Clostridiaceae</taxon>
        <taxon>Clostridium</taxon>
    </lineage>
</organism>
<evidence type="ECO:0000256" key="4">
    <source>
        <dbReference type="ARBA" id="ARBA00023163"/>
    </source>
</evidence>
<dbReference type="CDD" id="cd00009">
    <property type="entry name" value="AAA"/>
    <property type="match status" value="1"/>
</dbReference>
<dbReference type="InterPro" id="IPR035965">
    <property type="entry name" value="PAS-like_dom_sf"/>
</dbReference>
<dbReference type="PANTHER" id="PTHR32071:SF57">
    <property type="entry name" value="C4-DICARBOXYLATE TRANSPORT TRANSCRIPTIONAL REGULATORY PROTEIN DCTD"/>
    <property type="match status" value="1"/>
</dbReference>
<dbReference type="SUPFAM" id="SSF52540">
    <property type="entry name" value="P-loop containing nucleoside triphosphate hydrolases"/>
    <property type="match status" value="1"/>
</dbReference>
<dbReference type="InterPro" id="IPR009057">
    <property type="entry name" value="Homeodomain-like_sf"/>
</dbReference>
<dbReference type="SMART" id="SM00091">
    <property type="entry name" value="PAS"/>
    <property type="match status" value="2"/>
</dbReference>
<dbReference type="Proteomes" id="UP001500339">
    <property type="component" value="Unassembled WGS sequence"/>
</dbReference>
<dbReference type="PROSITE" id="PS50112">
    <property type="entry name" value="PAS"/>
    <property type="match status" value="1"/>
</dbReference>
<evidence type="ECO:0000259" key="6">
    <source>
        <dbReference type="PROSITE" id="PS50112"/>
    </source>
</evidence>
<sequence>MLQDSLEIMLDNIDVGMIVVNNLGEIYTFNEKSKVMFNLDGEKSIYIKEVIPDLDLEEIVSDGSRKWKEFKIDIFTVKKQNIKSGYILLIYDTEEIEGLRNELHREKSTVKVLNFILEMAYDGIVVIDKDGIITMINKAYTEFLEIEQQWAIGRHVADVIENTRMHIVAKTLIPETAQLQRIKGKYMIANRMPVIENGELVAVIGKVLFKNIKELDLLYNKIRNIEDEYKKYKGEFEHSNSATYSFDNLIGKSKPFIQAKNLAKKSAHTNSNVLLRGESGTGKELFAHAIHRASERAYGNFVKVNCAAIPRDLLEAELFGYEGGSFTGARKEGKMGKFELAHEGTIFLDEIGDMPLHMQAKLLRVLQEKEVERVGANRSKKIDVRIIAATNRALEGMIKEGTFREDLYYRLNVITINIPPLRERPEDIEMLANYLTEKVSSKLNKKIKGLSKDASCSLMNYKWEGGVRELENVIERAINLVDYNGLIECKHLPKDIVKNKYEFENTSLNDIINVAEKDAILKALIACNWNKSLVAKMLNISRTSLYEKIEKHNI</sequence>
<dbReference type="InterPro" id="IPR003593">
    <property type="entry name" value="AAA+_ATPase"/>
</dbReference>
<keyword evidence="1" id="KW-0547">Nucleotide-binding</keyword>
<dbReference type="Pfam" id="PF25601">
    <property type="entry name" value="AAA_lid_14"/>
    <property type="match status" value="1"/>
</dbReference>
<keyword evidence="4" id="KW-0804">Transcription</keyword>
<dbReference type="InterPro" id="IPR058031">
    <property type="entry name" value="AAA_lid_NorR"/>
</dbReference>
<keyword evidence="8" id="KW-1185">Reference proteome</keyword>
<dbReference type="PROSITE" id="PS51450">
    <property type="entry name" value="LRR"/>
    <property type="match status" value="1"/>
</dbReference>
<dbReference type="Gene3D" id="1.10.8.60">
    <property type="match status" value="1"/>
</dbReference>
<dbReference type="InterPro" id="IPR013767">
    <property type="entry name" value="PAS_fold"/>
</dbReference>
<dbReference type="Pfam" id="PF02954">
    <property type="entry name" value="HTH_8"/>
    <property type="match status" value="1"/>
</dbReference>
<dbReference type="SUPFAM" id="SSF55785">
    <property type="entry name" value="PYP-like sensor domain (PAS domain)"/>
    <property type="match status" value="1"/>
</dbReference>
<dbReference type="Pfam" id="PF00158">
    <property type="entry name" value="Sigma54_activat"/>
    <property type="match status" value="1"/>
</dbReference>
<reference evidence="7 8" key="1">
    <citation type="journal article" date="2019" name="Int. J. Syst. Evol. Microbiol.">
        <title>The Global Catalogue of Microorganisms (GCM) 10K type strain sequencing project: providing services to taxonomists for standard genome sequencing and annotation.</title>
        <authorList>
            <consortium name="The Broad Institute Genomics Platform"/>
            <consortium name="The Broad Institute Genome Sequencing Center for Infectious Disease"/>
            <person name="Wu L."/>
            <person name="Ma J."/>
        </authorList>
    </citation>
    <scope>NUCLEOTIDE SEQUENCE [LARGE SCALE GENOMIC DNA]</scope>
    <source>
        <strain evidence="7 8">JCM 1405</strain>
    </source>
</reference>
<name>A0ABN1J6A7_9CLOT</name>
<dbReference type="InterPro" id="IPR027417">
    <property type="entry name" value="P-loop_NTPase"/>
</dbReference>
<keyword evidence="3" id="KW-0805">Transcription regulation</keyword>
<protein>
    <submittedName>
        <fullName evidence="7">Sigma 54-interacting transcriptional regulator</fullName>
    </submittedName>
</protein>
<accession>A0ABN1J6A7</accession>
<dbReference type="PANTHER" id="PTHR32071">
    <property type="entry name" value="TRANSCRIPTIONAL REGULATORY PROTEIN"/>
    <property type="match status" value="1"/>
</dbReference>
<comment type="caution">
    <text evidence="7">The sequence shown here is derived from an EMBL/GenBank/DDBJ whole genome shotgun (WGS) entry which is preliminary data.</text>
</comment>
<dbReference type="SUPFAM" id="SSF46689">
    <property type="entry name" value="Homeodomain-like"/>
    <property type="match status" value="1"/>
</dbReference>
<gene>
    <name evidence="7" type="ORF">GCM10008905_30830</name>
</gene>
<evidence type="ECO:0000313" key="8">
    <source>
        <dbReference type="Proteomes" id="UP001500339"/>
    </source>
</evidence>
<evidence type="ECO:0000259" key="5">
    <source>
        <dbReference type="PROSITE" id="PS50045"/>
    </source>
</evidence>
<dbReference type="InterPro" id="IPR025943">
    <property type="entry name" value="Sigma_54_int_dom_ATP-bd_2"/>
</dbReference>
<dbReference type="Gene3D" id="3.30.450.20">
    <property type="entry name" value="PAS domain"/>
    <property type="match status" value="2"/>
</dbReference>
<keyword evidence="2" id="KW-0067">ATP-binding</keyword>
<evidence type="ECO:0000256" key="3">
    <source>
        <dbReference type="ARBA" id="ARBA00023015"/>
    </source>
</evidence>
<dbReference type="Gene3D" id="3.40.50.300">
    <property type="entry name" value="P-loop containing nucleotide triphosphate hydrolases"/>
    <property type="match status" value="1"/>
</dbReference>
<dbReference type="InterPro" id="IPR000014">
    <property type="entry name" value="PAS"/>
</dbReference>
<feature type="domain" description="Sigma-54 factor interaction" evidence="5">
    <location>
        <begin position="249"/>
        <end position="479"/>
    </location>
</feature>
<dbReference type="Gene3D" id="1.10.10.60">
    <property type="entry name" value="Homeodomain-like"/>
    <property type="match status" value="1"/>
</dbReference>